<dbReference type="Proteomes" id="UP000581135">
    <property type="component" value="Unassembled WGS sequence"/>
</dbReference>
<sequence length="236" mass="26060">MFSSLAKSFAQLSDPRVRKVVWWSILLALGVFVLLWIGFGFLLSWGGDSLAAWLQSLGWEGFLLRSVEWLAAAASVGALLIVSLLVFPGVVGILIPLYLDQVADAVEDRHYPGLPPARPQRLAEMLLDALRLVGATVALNLLALPFYLIFLFIPGLNLLLFYLLNGYLLGREYFELVAVRRLARSELKPAWKARKGRYLVAGALITFLLTIPLVNLIAPVVATAFMVHLFQNASKA</sequence>
<evidence type="ECO:0000256" key="5">
    <source>
        <dbReference type="SAM" id="Phobius"/>
    </source>
</evidence>
<evidence type="ECO:0000256" key="4">
    <source>
        <dbReference type="ARBA" id="ARBA00023136"/>
    </source>
</evidence>
<proteinExistence type="predicted"/>
<dbReference type="RefSeq" id="WP_183414615.1">
    <property type="nucleotide sequence ID" value="NZ_JACHXA010000001.1"/>
</dbReference>
<keyword evidence="2 5" id="KW-0812">Transmembrane</keyword>
<organism evidence="6 7">
    <name type="scientific">Limibacillus halophilus</name>
    <dbReference type="NCBI Taxonomy" id="1579333"/>
    <lineage>
        <taxon>Bacteria</taxon>
        <taxon>Pseudomonadati</taxon>
        <taxon>Pseudomonadota</taxon>
        <taxon>Alphaproteobacteria</taxon>
        <taxon>Rhodospirillales</taxon>
        <taxon>Rhodovibrionaceae</taxon>
        <taxon>Limibacillus</taxon>
    </lineage>
</organism>
<protein>
    <submittedName>
        <fullName evidence="6">Uncharacterized protein involved in cysteine biosynthesis</fullName>
    </submittedName>
</protein>
<evidence type="ECO:0000256" key="3">
    <source>
        <dbReference type="ARBA" id="ARBA00022989"/>
    </source>
</evidence>
<feature type="transmembrane region" description="Helical" evidence="5">
    <location>
        <begin position="198"/>
        <end position="230"/>
    </location>
</feature>
<comment type="subcellular location">
    <subcellularLocation>
        <location evidence="1">Membrane</location>
        <topology evidence="1">Multi-pass membrane protein</topology>
    </subcellularLocation>
</comment>
<evidence type="ECO:0000313" key="6">
    <source>
        <dbReference type="EMBL" id="MBB3063796.1"/>
    </source>
</evidence>
<keyword evidence="4 5" id="KW-0472">Membrane</keyword>
<name>A0A839SR02_9PROT</name>
<evidence type="ECO:0000256" key="1">
    <source>
        <dbReference type="ARBA" id="ARBA00004141"/>
    </source>
</evidence>
<dbReference type="Pfam" id="PF07264">
    <property type="entry name" value="EI24"/>
    <property type="match status" value="1"/>
</dbReference>
<feature type="transmembrane region" description="Helical" evidence="5">
    <location>
        <begin position="20"/>
        <end position="45"/>
    </location>
</feature>
<dbReference type="InterPro" id="IPR059112">
    <property type="entry name" value="CysZ/EI24"/>
</dbReference>
<feature type="transmembrane region" description="Helical" evidence="5">
    <location>
        <begin position="129"/>
        <end position="153"/>
    </location>
</feature>
<reference evidence="6 7" key="1">
    <citation type="submission" date="2020-08" db="EMBL/GenBank/DDBJ databases">
        <title>Genomic Encyclopedia of Type Strains, Phase III (KMG-III): the genomes of soil and plant-associated and newly described type strains.</title>
        <authorList>
            <person name="Whitman W."/>
        </authorList>
    </citation>
    <scope>NUCLEOTIDE SEQUENCE [LARGE SCALE GENOMIC DNA]</scope>
    <source>
        <strain evidence="6 7">CECT 8803</strain>
    </source>
</reference>
<dbReference type="AlphaFoldDB" id="A0A839SR02"/>
<evidence type="ECO:0000256" key="2">
    <source>
        <dbReference type="ARBA" id="ARBA00022692"/>
    </source>
</evidence>
<comment type="caution">
    <text evidence="6">The sequence shown here is derived from an EMBL/GenBank/DDBJ whole genome shotgun (WGS) entry which is preliminary data.</text>
</comment>
<gene>
    <name evidence="6" type="ORF">FHR98_000061</name>
</gene>
<keyword evidence="3 5" id="KW-1133">Transmembrane helix</keyword>
<feature type="transmembrane region" description="Helical" evidence="5">
    <location>
        <begin position="69"/>
        <end position="99"/>
    </location>
</feature>
<evidence type="ECO:0000313" key="7">
    <source>
        <dbReference type="Proteomes" id="UP000581135"/>
    </source>
</evidence>
<accession>A0A839SR02</accession>
<keyword evidence="7" id="KW-1185">Reference proteome</keyword>
<dbReference type="EMBL" id="JACHXA010000001">
    <property type="protein sequence ID" value="MBB3063796.1"/>
    <property type="molecule type" value="Genomic_DNA"/>
</dbReference>